<feature type="binding site" evidence="10">
    <location>
        <position position="119"/>
    </location>
    <ligand>
        <name>substrate</name>
    </ligand>
</feature>
<evidence type="ECO:0000256" key="7">
    <source>
        <dbReference type="ARBA" id="ARBA00023098"/>
    </source>
</evidence>
<protein>
    <recommendedName>
        <fullName evidence="10">UDP-2,3-diacylglucosamine hydrolase</fullName>
        <ecNumber evidence="10">3.6.1.54</ecNumber>
    </recommendedName>
    <alternativeName>
        <fullName evidence="10">UDP-2,3-diacylglucosamine diphosphatase</fullName>
    </alternativeName>
</protein>
<comment type="pathway">
    <text evidence="10">Glycolipid biosynthesis; lipid IV(A) biosynthesis; lipid IV(A) from (3R)-3-hydroxytetradecanoyl-[acyl-carrier-protein] and UDP-N-acetyl-alpha-D-glucosamine: step 4/6.</text>
</comment>
<feature type="binding site" evidence="10">
    <location>
        <position position="157"/>
    </location>
    <ligand>
        <name>substrate</name>
    </ligand>
</feature>
<evidence type="ECO:0000256" key="8">
    <source>
        <dbReference type="ARBA" id="ARBA00023136"/>
    </source>
</evidence>
<feature type="binding site" evidence="10">
    <location>
        <position position="111"/>
    </location>
    <ligand>
        <name>Mn(2+)</name>
        <dbReference type="ChEBI" id="CHEBI:29035"/>
        <label>2</label>
    </ligand>
</feature>
<dbReference type="NCBIfam" id="NF003743">
    <property type="entry name" value="PRK05340.1"/>
    <property type="match status" value="1"/>
</dbReference>
<keyword evidence="6 10" id="KW-0378">Hydrolase</keyword>
<feature type="binding site" evidence="10">
    <location>
        <position position="193"/>
    </location>
    <ligand>
        <name>substrate</name>
    </ligand>
</feature>
<dbReference type="SUPFAM" id="SSF56300">
    <property type="entry name" value="Metallo-dependent phosphatases"/>
    <property type="match status" value="1"/>
</dbReference>
<dbReference type="InterPro" id="IPR004843">
    <property type="entry name" value="Calcineurin-like_PHP"/>
</dbReference>
<dbReference type="EC" id="3.6.1.54" evidence="10"/>
<evidence type="ECO:0000256" key="4">
    <source>
        <dbReference type="ARBA" id="ARBA00022556"/>
    </source>
</evidence>
<dbReference type="Pfam" id="PF00149">
    <property type="entry name" value="Metallophos"/>
    <property type="match status" value="1"/>
</dbReference>
<dbReference type="PANTHER" id="PTHR34990">
    <property type="entry name" value="UDP-2,3-DIACYLGLUCOSAMINE HYDROLASE-RELATED"/>
    <property type="match status" value="1"/>
</dbReference>
<evidence type="ECO:0000256" key="10">
    <source>
        <dbReference type="HAMAP-Rule" id="MF_00575"/>
    </source>
</evidence>
<feature type="binding site" evidence="10">
    <location>
        <position position="41"/>
    </location>
    <ligand>
        <name>Mn(2+)</name>
        <dbReference type="ChEBI" id="CHEBI:29035"/>
        <label>2</label>
    </ligand>
</feature>
<feature type="binding site" evidence="10">
    <location>
        <begin position="76"/>
        <end position="77"/>
    </location>
    <ligand>
        <name>substrate</name>
    </ligand>
</feature>
<dbReference type="HAMAP" id="MF_00575">
    <property type="entry name" value="LpxH"/>
    <property type="match status" value="1"/>
</dbReference>
<keyword evidence="7 10" id="KW-0443">Lipid metabolism</keyword>
<keyword evidence="2 10" id="KW-0444">Lipid biosynthesis</keyword>
<feature type="binding site" evidence="10">
    <location>
        <position position="164"/>
    </location>
    <ligand>
        <name>substrate</name>
    </ligand>
</feature>
<keyword evidence="4 10" id="KW-0441">Lipid A biosynthesis</keyword>
<dbReference type="Gene3D" id="3.60.21.10">
    <property type="match status" value="1"/>
</dbReference>
<dbReference type="PANTHER" id="PTHR34990:SF1">
    <property type="entry name" value="UDP-2,3-DIACYLGLUCOSAMINE HYDROLASE"/>
    <property type="match status" value="1"/>
</dbReference>
<comment type="subcellular location">
    <subcellularLocation>
        <location evidence="10">Cell inner membrane</location>
        <topology evidence="10">Peripheral membrane protein</topology>
        <orientation evidence="10">Cytoplasmic side</orientation>
    </subcellularLocation>
</comment>
<dbReference type="UniPathway" id="UPA00359">
    <property type="reaction ID" value="UER00480"/>
</dbReference>
<dbReference type="InterPro" id="IPR029052">
    <property type="entry name" value="Metallo-depent_PP-like"/>
</dbReference>
<dbReference type="InterPro" id="IPR043461">
    <property type="entry name" value="LpxH-like"/>
</dbReference>
<evidence type="ECO:0000256" key="9">
    <source>
        <dbReference type="ARBA" id="ARBA00023211"/>
    </source>
</evidence>
<evidence type="ECO:0000256" key="5">
    <source>
        <dbReference type="ARBA" id="ARBA00022723"/>
    </source>
</evidence>
<feature type="binding site" evidence="10">
    <location>
        <position position="76"/>
    </location>
    <ligand>
        <name>Mn(2+)</name>
        <dbReference type="ChEBI" id="CHEBI:29035"/>
        <label>2</label>
    </ligand>
</feature>
<evidence type="ECO:0000313" key="12">
    <source>
        <dbReference type="EMBL" id="AKO66446.1"/>
    </source>
</evidence>
<keyword evidence="1 10" id="KW-1003">Cell membrane</keyword>
<accession>A0A0H4IZP6</accession>
<dbReference type="EMBL" id="CP011002">
    <property type="protein sequence ID" value="AKO66446.1"/>
    <property type="molecule type" value="Genomic_DNA"/>
</dbReference>
<evidence type="ECO:0000313" key="13">
    <source>
        <dbReference type="Proteomes" id="UP000066549"/>
    </source>
</evidence>
<name>A0A0H4IZP6_9PROT</name>
<feature type="binding site" evidence="10">
    <location>
        <position position="41"/>
    </location>
    <ligand>
        <name>Mn(2+)</name>
        <dbReference type="ChEBI" id="CHEBI:29035"/>
        <label>1</label>
    </ligand>
</feature>
<proteinExistence type="inferred from homology"/>
<keyword evidence="3 10" id="KW-0997">Cell inner membrane</keyword>
<keyword evidence="5 10" id="KW-0479">Metal-binding</keyword>
<dbReference type="AlphaFoldDB" id="A0A0H4IZP6"/>
<keyword evidence="8 10" id="KW-0472">Membrane</keyword>
<organism evidence="12 13">
    <name type="scientific">Methylophilales bacterium MBRS-H7</name>
    <dbReference type="NCBI Taxonomy" id="1623450"/>
    <lineage>
        <taxon>Bacteria</taxon>
        <taxon>Pseudomonadati</taxon>
        <taxon>Pseudomonadota</taxon>
        <taxon>Betaproteobacteria</taxon>
        <taxon>Nitrosomonadales</taxon>
        <taxon>OM43 clade</taxon>
    </lineage>
</organism>
<gene>
    <name evidence="10" type="primary">lpxH</name>
    <name evidence="12" type="ORF">VI33_01920</name>
</gene>
<dbReference type="GO" id="GO:0009245">
    <property type="term" value="P:lipid A biosynthetic process"/>
    <property type="evidence" value="ECO:0007669"/>
    <property type="project" value="UniProtKB-UniRule"/>
</dbReference>
<feature type="binding site" evidence="10">
    <location>
        <position position="10"/>
    </location>
    <ligand>
        <name>Mn(2+)</name>
        <dbReference type="ChEBI" id="CHEBI:29035"/>
        <label>1</label>
    </ligand>
</feature>
<dbReference type="GO" id="GO:0008758">
    <property type="term" value="F:UDP-2,3-diacylglucosamine hydrolase activity"/>
    <property type="evidence" value="ECO:0007669"/>
    <property type="project" value="UniProtKB-UniRule"/>
</dbReference>
<dbReference type="CDD" id="cd07398">
    <property type="entry name" value="MPP_YbbF-LpxH"/>
    <property type="match status" value="1"/>
</dbReference>
<evidence type="ECO:0000256" key="6">
    <source>
        <dbReference type="ARBA" id="ARBA00022801"/>
    </source>
</evidence>
<feature type="binding site" evidence="10">
    <location>
        <position position="161"/>
    </location>
    <ligand>
        <name>substrate</name>
    </ligand>
</feature>
<sequence>MNDSAVFISDLHLTDNASNNIFLNFLEHSSALTNNLFILGDLFDYWVGDDSSMYSKEISALSRLGDQKNIYFIHGNRDFLIGKKFFRENQITILDDETRITLGHNHVLLMHGDTLCSDDSDYQAFRKEVRSKEWQDNFLAKGLDERISIASNLREQSKKLNLNKPENITDVNEKTVNSVIEKNLPIEILIHGHTHRQNTHRYKAFTRFVLGDWKKNQGNYLIWKEADGFEFKTFS</sequence>
<dbReference type="GO" id="GO:0005737">
    <property type="term" value="C:cytoplasm"/>
    <property type="evidence" value="ECO:0007669"/>
    <property type="project" value="InterPro"/>
</dbReference>
<reference evidence="12 13" key="1">
    <citation type="submission" date="2015-03" db="EMBL/GenBank/DDBJ databases">
        <title>Comparative analysis of the OM43 clade including a novel species from Red Sea uncovers genomic and metabolic diversity among marine methylotrophs.</title>
        <authorList>
            <person name="Jimenez-Infante F."/>
            <person name="Ngugi D.K."/>
            <person name="Vinu M."/>
            <person name="Alam I."/>
            <person name="Kamau A."/>
            <person name="Blom J."/>
            <person name="Bajic V.B."/>
            <person name="Stingl U."/>
        </authorList>
    </citation>
    <scope>NUCLEOTIDE SEQUENCE [LARGE SCALE GENOMIC DNA]</scope>
    <source>
        <strain evidence="12 13">MBRSH7</strain>
    </source>
</reference>
<comment type="cofactor">
    <cofactor evidence="10">
        <name>Mn(2+)</name>
        <dbReference type="ChEBI" id="CHEBI:29035"/>
    </cofactor>
    <text evidence="10">Binds 2 Mn(2+) ions per subunit in a binuclear metal center.</text>
</comment>
<comment type="catalytic activity">
    <reaction evidence="10">
        <text>UDP-2-N,3-O-bis[(3R)-3-hydroxytetradecanoyl]-alpha-D-glucosamine + H2O = 2-N,3-O-bis[(3R)-3-hydroxytetradecanoyl]-alpha-D-glucosaminyl 1-phosphate + UMP + 2 H(+)</text>
        <dbReference type="Rhea" id="RHEA:25213"/>
        <dbReference type="ChEBI" id="CHEBI:15377"/>
        <dbReference type="ChEBI" id="CHEBI:15378"/>
        <dbReference type="ChEBI" id="CHEBI:57865"/>
        <dbReference type="ChEBI" id="CHEBI:57957"/>
        <dbReference type="ChEBI" id="CHEBI:78847"/>
        <dbReference type="EC" id="3.6.1.54"/>
    </reaction>
</comment>
<keyword evidence="9 10" id="KW-0464">Manganese</keyword>
<keyword evidence="13" id="KW-1185">Reference proteome</keyword>
<evidence type="ECO:0000256" key="3">
    <source>
        <dbReference type="ARBA" id="ARBA00022519"/>
    </source>
</evidence>
<dbReference type="GO" id="GO:0030145">
    <property type="term" value="F:manganese ion binding"/>
    <property type="evidence" value="ECO:0007669"/>
    <property type="project" value="UniProtKB-UniRule"/>
</dbReference>
<feature type="binding site" evidence="10">
    <location>
        <position position="195"/>
    </location>
    <ligand>
        <name>Mn(2+)</name>
        <dbReference type="ChEBI" id="CHEBI:29035"/>
        <label>1</label>
    </ligand>
</feature>
<feature type="domain" description="Calcineurin-like phosphoesterase" evidence="11">
    <location>
        <begin position="6"/>
        <end position="196"/>
    </location>
</feature>
<evidence type="ECO:0000256" key="2">
    <source>
        <dbReference type="ARBA" id="ARBA00022516"/>
    </source>
</evidence>
<evidence type="ECO:0000259" key="11">
    <source>
        <dbReference type="Pfam" id="PF00149"/>
    </source>
</evidence>
<evidence type="ECO:0000256" key="1">
    <source>
        <dbReference type="ARBA" id="ARBA00022475"/>
    </source>
</evidence>
<comment type="similarity">
    <text evidence="10">Belongs to the LpxH family.</text>
</comment>
<dbReference type="NCBIfam" id="TIGR01854">
    <property type="entry name" value="lipid_A_lpxH"/>
    <property type="match status" value="1"/>
</dbReference>
<dbReference type="InterPro" id="IPR010138">
    <property type="entry name" value="UDP-diacylglucosamine_Hdrlase"/>
</dbReference>
<dbReference type="GO" id="GO:0019897">
    <property type="term" value="C:extrinsic component of plasma membrane"/>
    <property type="evidence" value="ECO:0007669"/>
    <property type="project" value="UniProtKB-UniRule"/>
</dbReference>
<dbReference type="PATRIC" id="fig|1623450.3.peg.382"/>
<feature type="binding site" evidence="10">
    <location>
        <position position="193"/>
    </location>
    <ligand>
        <name>Mn(2+)</name>
        <dbReference type="ChEBI" id="CHEBI:29035"/>
        <label>2</label>
    </ligand>
</feature>
<comment type="function">
    <text evidence="10">Hydrolyzes the pyrophosphate bond of UDP-2,3-diacylglucosamine to yield 2,3-diacylglucosamine 1-phosphate (lipid X) and UMP by catalyzing the attack of water at the alpha-P atom. Involved in the biosynthesis of lipid A, a phosphorylated glycolipid that anchors the lipopolysaccharide to the outer membrane of the cell.</text>
</comment>
<dbReference type="Proteomes" id="UP000066549">
    <property type="component" value="Chromosome"/>
</dbReference>
<feature type="binding site" evidence="10">
    <location>
        <position position="12"/>
    </location>
    <ligand>
        <name>Mn(2+)</name>
        <dbReference type="ChEBI" id="CHEBI:29035"/>
        <label>1</label>
    </ligand>
</feature>